<evidence type="ECO:0008006" key="3">
    <source>
        <dbReference type="Google" id="ProtNLM"/>
    </source>
</evidence>
<gene>
    <name evidence="1" type="ORF">R3P38DRAFT_3050177</name>
</gene>
<sequence>MPSILTEDDLLNTMSIALSRLKLGVTDASTVERHLQGKRGKGNSFYIGVLQKIAVPGTDPFRHVTPGFLLYLRDKAQDHFRNEVTADCRLRIHCRGSQLILVHNLHSDYLTARSMFFRRRLSFRSIARSIDLAIDSEWIDVYNPPHVQSFLLLLEWLYFGSTDAIEAAIRGGVVGSQDILMTIAFLELTSDEADAMAMVQALQAGVLRAQLR</sequence>
<dbReference type="EMBL" id="JAWWNJ010000084">
    <property type="protein sequence ID" value="KAK7001167.1"/>
    <property type="molecule type" value="Genomic_DNA"/>
</dbReference>
<evidence type="ECO:0000313" key="2">
    <source>
        <dbReference type="Proteomes" id="UP001362999"/>
    </source>
</evidence>
<keyword evidence="2" id="KW-1185">Reference proteome</keyword>
<evidence type="ECO:0000313" key="1">
    <source>
        <dbReference type="EMBL" id="KAK7001167.1"/>
    </source>
</evidence>
<comment type="caution">
    <text evidence="1">The sequence shown here is derived from an EMBL/GenBank/DDBJ whole genome shotgun (WGS) entry which is preliminary data.</text>
</comment>
<name>A0AAW0A687_9AGAR</name>
<protein>
    <recommendedName>
        <fullName evidence="3">BTB domain-containing protein</fullName>
    </recommendedName>
</protein>
<feature type="non-terminal residue" evidence="1">
    <location>
        <position position="212"/>
    </location>
</feature>
<dbReference type="Proteomes" id="UP001362999">
    <property type="component" value="Unassembled WGS sequence"/>
</dbReference>
<accession>A0AAW0A687</accession>
<dbReference type="AlphaFoldDB" id="A0AAW0A687"/>
<organism evidence="1 2">
    <name type="scientific">Favolaschia claudopus</name>
    <dbReference type="NCBI Taxonomy" id="2862362"/>
    <lineage>
        <taxon>Eukaryota</taxon>
        <taxon>Fungi</taxon>
        <taxon>Dikarya</taxon>
        <taxon>Basidiomycota</taxon>
        <taxon>Agaricomycotina</taxon>
        <taxon>Agaricomycetes</taxon>
        <taxon>Agaricomycetidae</taxon>
        <taxon>Agaricales</taxon>
        <taxon>Marasmiineae</taxon>
        <taxon>Mycenaceae</taxon>
        <taxon>Favolaschia</taxon>
    </lineage>
</organism>
<reference evidence="1 2" key="1">
    <citation type="journal article" date="2024" name="J Genomics">
        <title>Draft genome sequencing and assembly of Favolaschia claudopus CIRM-BRFM 2984 isolated from oak limbs.</title>
        <authorList>
            <person name="Navarro D."/>
            <person name="Drula E."/>
            <person name="Chaduli D."/>
            <person name="Cazenave R."/>
            <person name="Ahrendt S."/>
            <person name="Wang J."/>
            <person name="Lipzen A."/>
            <person name="Daum C."/>
            <person name="Barry K."/>
            <person name="Grigoriev I.V."/>
            <person name="Favel A."/>
            <person name="Rosso M.N."/>
            <person name="Martin F."/>
        </authorList>
    </citation>
    <scope>NUCLEOTIDE SEQUENCE [LARGE SCALE GENOMIC DNA]</scope>
    <source>
        <strain evidence="1 2">CIRM-BRFM 2984</strain>
    </source>
</reference>
<proteinExistence type="predicted"/>